<evidence type="ECO:0000313" key="2">
    <source>
        <dbReference type="EMBL" id="SNS53749.1"/>
    </source>
</evidence>
<dbReference type="Pfam" id="PF07441">
    <property type="entry name" value="BofA"/>
    <property type="match status" value="1"/>
</dbReference>
<accession>A0A239FA26</accession>
<dbReference type="AlphaFoldDB" id="A0A239FA26"/>
<dbReference type="InterPro" id="IPR010001">
    <property type="entry name" value="BofA"/>
</dbReference>
<dbReference type="OrthoDB" id="1699162at2"/>
<keyword evidence="1" id="KW-1133">Transmembrane helix</keyword>
<evidence type="ECO:0000256" key="1">
    <source>
        <dbReference type="SAM" id="Phobius"/>
    </source>
</evidence>
<sequence>MGFELSIILAYAFGLILLYIVGWVLLVPLKFIIRLIWNGVIGGVLLFLVNLVGAAWGIGIVINPITAIVAGFLGVPGVILLLLLQYIL</sequence>
<organism evidence="2 3">
    <name type="scientific">Anaerovirgula multivorans</name>
    <dbReference type="NCBI Taxonomy" id="312168"/>
    <lineage>
        <taxon>Bacteria</taxon>
        <taxon>Bacillati</taxon>
        <taxon>Bacillota</taxon>
        <taxon>Clostridia</taxon>
        <taxon>Peptostreptococcales</taxon>
        <taxon>Natronincolaceae</taxon>
        <taxon>Anaerovirgula</taxon>
    </lineage>
</organism>
<dbReference type="Proteomes" id="UP000198304">
    <property type="component" value="Unassembled WGS sequence"/>
</dbReference>
<gene>
    <name evidence="2" type="ORF">SAMN05446037_101289</name>
</gene>
<feature type="transmembrane region" description="Helical" evidence="1">
    <location>
        <begin position="6"/>
        <end position="28"/>
    </location>
</feature>
<feature type="transmembrane region" description="Helical" evidence="1">
    <location>
        <begin position="35"/>
        <end position="59"/>
    </location>
</feature>
<keyword evidence="3" id="KW-1185">Reference proteome</keyword>
<dbReference type="RefSeq" id="WP_089283400.1">
    <property type="nucleotide sequence ID" value="NZ_FZOJ01000012.1"/>
</dbReference>
<dbReference type="NCBIfam" id="TIGR02862">
    <property type="entry name" value="spore_BofA"/>
    <property type="match status" value="1"/>
</dbReference>
<proteinExistence type="predicted"/>
<reference evidence="2 3" key="1">
    <citation type="submission" date="2017-06" db="EMBL/GenBank/DDBJ databases">
        <authorList>
            <person name="Kim H.J."/>
            <person name="Triplett B.A."/>
        </authorList>
    </citation>
    <scope>NUCLEOTIDE SEQUENCE [LARGE SCALE GENOMIC DNA]</scope>
    <source>
        <strain evidence="2 3">SCA</strain>
    </source>
</reference>
<evidence type="ECO:0000313" key="3">
    <source>
        <dbReference type="Proteomes" id="UP000198304"/>
    </source>
</evidence>
<name>A0A239FA26_9FIRM</name>
<feature type="transmembrane region" description="Helical" evidence="1">
    <location>
        <begin position="65"/>
        <end position="87"/>
    </location>
</feature>
<dbReference type="EMBL" id="FZOJ01000012">
    <property type="protein sequence ID" value="SNS53749.1"/>
    <property type="molecule type" value="Genomic_DNA"/>
</dbReference>
<protein>
    <submittedName>
        <fullName evidence="2">Inhibitor of the pro-sigma K processing machinery</fullName>
    </submittedName>
</protein>
<keyword evidence="1" id="KW-0812">Transmembrane</keyword>
<keyword evidence="1" id="KW-0472">Membrane</keyword>